<reference evidence="2 3" key="1">
    <citation type="submission" date="2018-10" db="EMBL/GenBank/DDBJ databases">
        <authorList>
            <consortium name="Pathogen Informatics"/>
        </authorList>
    </citation>
    <scope>NUCLEOTIDE SEQUENCE [LARGE SCALE GENOMIC DNA]</scope>
</reference>
<dbReference type="Proteomes" id="UP000267029">
    <property type="component" value="Unassembled WGS sequence"/>
</dbReference>
<sequence>MLLRRTRLDLLLWLLLLTGVSQACIKTSTYYRSQFRSQTHVFVPEEYRPMRPERSLEASGPLEAQDFQTAIPTTRLVRVDVPNLQFASEEARWMTKVSGCEDSWSSVMYQVLPSTNTIFLH</sequence>
<organism evidence="2 3">
    <name type="scientific">Mesocestoides corti</name>
    <name type="common">Flatworm</name>
    <dbReference type="NCBI Taxonomy" id="53468"/>
    <lineage>
        <taxon>Eukaryota</taxon>
        <taxon>Metazoa</taxon>
        <taxon>Spiralia</taxon>
        <taxon>Lophotrochozoa</taxon>
        <taxon>Platyhelminthes</taxon>
        <taxon>Cestoda</taxon>
        <taxon>Eucestoda</taxon>
        <taxon>Cyclophyllidea</taxon>
        <taxon>Mesocestoididae</taxon>
        <taxon>Mesocestoides</taxon>
    </lineage>
</organism>
<gene>
    <name evidence="2" type="ORF">MCOS_LOCUS10378</name>
</gene>
<dbReference type="SUPFAM" id="SSF55166">
    <property type="entry name" value="Hedgehog/DD-peptidase"/>
    <property type="match status" value="1"/>
</dbReference>
<dbReference type="InterPro" id="IPR009045">
    <property type="entry name" value="Zn_M74/Hedgehog-like"/>
</dbReference>
<protein>
    <submittedName>
        <fullName evidence="2">Uncharacterized protein</fullName>
    </submittedName>
</protein>
<feature type="chain" id="PRO_5030017606" evidence="1">
    <location>
        <begin position="24"/>
        <end position="121"/>
    </location>
</feature>
<dbReference type="Gene3D" id="3.30.1380.10">
    <property type="match status" value="1"/>
</dbReference>
<dbReference type="PROSITE" id="PS51257">
    <property type="entry name" value="PROKAR_LIPOPROTEIN"/>
    <property type="match status" value="1"/>
</dbReference>
<dbReference type="OrthoDB" id="5212at2759"/>
<name>A0A0R3UR72_MESCO</name>
<evidence type="ECO:0000313" key="2">
    <source>
        <dbReference type="EMBL" id="VDD84375.1"/>
    </source>
</evidence>
<feature type="signal peptide" evidence="1">
    <location>
        <begin position="1"/>
        <end position="23"/>
    </location>
</feature>
<dbReference type="EMBL" id="UXSR01006244">
    <property type="protein sequence ID" value="VDD84375.1"/>
    <property type="molecule type" value="Genomic_DNA"/>
</dbReference>
<accession>A0A0R3UR72</accession>
<keyword evidence="1" id="KW-0732">Signal</keyword>
<dbReference type="AlphaFoldDB" id="A0A0R3UR72"/>
<evidence type="ECO:0000256" key="1">
    <source>
        <dbReference type="SAM" id="SignalP"/>
    </source>
</evidence>
<proteinExistence type="predicted"/>
<keyword evidence="3" id="KW-1185">Reference proteome</keyword>
<evidence type="ECO:0000313" key="3">
    <source>
        <dbReference type="Proteomes" id="UP000267029"/>
    </source>
</evidence>